<name>A0A2A6DX53_9BACL</name>
<organism evidence="1 2">
    <name type="scientific">Candidatus Reconcilbacillus cellulovorans</name>
    <dbReference type="NCBI Taxonomy" id="1906605"/>
    <lineage>
        <taxon>Bacteria</taxon>
        <taxon>Bacillati</taxon>
        <taxon>Bacillota</taxon>
        <taxon>Bacilli</taxon>
        <taxon>Bacillales</taxon>
        <taxon>Paenibacillaceae</taxon>
        <taxon>Candidatus Reconcilbacillus</taxon>
    </lineage>
</organism>
<accession>A0A2A6DX53</accession>
<gene>
    <name evidence="1" type="ORF">BLM47_12495</name>
</gene>
<evidence type="ECO:0000313" key="1">
    <source>
        <dbReference type="EMBL" id="PDO09460.1"/>
    </source>
</evidence>
<evidence type="ECO:0000313" key="2">
    <source>
        <dbReference type="Proteomes" id="UP000243688"/>
    </source>
</evidence>
<evidence type="ECO:0008006" key="3">
    <source>
        <dbReference type="Google" id="ProtNLM"/>
    </source>
</evidence>
<reference evidence="1 2" key="1">
    <citation type="submission" date="2016-12" db="EMBL/GenBank/DDBJ databases">
        <title>Candidatus Reconcilibacillus cellulovorans genome.</title>
        <authorList>
            <person name="Kolinko S."/>
            <person name="Wu Y.-W."/>
            <person name="Tachea F."/>
            <person name="Denzel E."/>
            <person name="Hiras J."/>
            <person name="Baecker N."/>
            <person name="Chan L.J."/>
            <person name="Eichorst S.A."/>
            <person name="Frey D."/>
            <person name="Adams P.D."/>
            <person name="Pray T."/>
            <person name="Tanjore D."/>
            <person name="Petzold C.J."/>
            <person name="Gladden J.M."/>
            <person name="Simmons B.A."/>
            <person name="Singer S.W."/>
        </authorList>
    </citation>
    <scope>NUCLEOTIDE SEQUENCE [LARGE SCALE GENOMIC DNA]</scope>
    <source>
        <strain evidence="1">JTherm</strain>
    </source>
</reference>
<proteinExistence type="predicted"/>
<protein>
    <recommendedName>
        <fullName evidence="3">Ribbon-helix-helix protein CopG domain-containing protein</fullName>
    </recommendedName>
</protein>
<dbReference type="Proteomes" id="UP000243688">
    <property type="component" value="Unassembled WGS sequence"/>
</dbReference>
<sequence>MGSEYNVKVNLRIDEELDSMINAIAVRRGEHKAEVYRRLLRKAAEEENAKDSLDPIAIAVRKTMTDVLKPVEDRMAKINAKAAIASATAMYMAMQIYHDMGKDARALYEEARKRAVAFVKLPHDELTGDKDE</sequence>
<dbReference type="EMBL" id="MOXJ01000039">
    <property type="protein sequence ID" value="PDO09460.1"/>
    <property type="molecule type" value="Genomic_DNA"/>
</dbReference>
<dbReference type="AlphaFoldDB" id="A0A2A6DX53"/>
<comment type="caution">
    <text evidence="1">The sequence shown here is derived from an EMBL/GenBank/DDBJ whole genome shotgun (WGS) entry which is preliminary data.</text>
</comment>